<dbReference type="Gene3D" id="3.40.190.10">
    <property type="entry name" value="Periplasmic binding protein-like II"/>
    <property type="match status" value="2"/>
</dbReference>
<accession>A0A4E0PXU1</accession>
<protein>
    <recommendedName>
        <fullName evidence="2">histidine kinase</fullName>
        <ecNumber evidence="2">2.7.13.3</ecNumber>
    </recommendedName>
</protein>
<evidence type="ECO:0000256" key="3">
    <source>
        <dbReference type="ARBA" id="ARBA00022553"/>
    </source>
</evidence>
<dbReference type="GO" id="GO:0005524">
    <property type="term" value="F:ATP binding"/>
    <property type="evidence" value="ECO:0007669"/>
    <property type="project" value="UniProtKB-KW"/>
</dbReference>
<dbReference type="CDD" id="cd00082">
    <property type="entry name" value="HisKA"/>
    <property type="match status" value="1"/>
</dbReference>
<evidence type="ECO:0000256" key="8">
    <source>
        <dbReference type="ARBA" id="ARBA00023012"/>
    </source>
</evidence>
<feature type="transmembrane region" description="Helical" evidence="9">
    <location>
        <begin position="291"/>
        <end position="313"/>
    </location>
</feature>
<dbReference type="InterPro" id="IPR036890">
    <property type="entry name" value="HATPase_C_sf"/>
</dbReference>
<keyword evidence="12" id="KW-1185">Reference proteome</keyword>
<keyword evidence="9" id="KW-0812">Transmembrane</keyword>
<evidence type="ECO:0000256" key="4">
    <source>
        <dbReference type="ARBA" id="ARBA00022679"/>
    </source>
</evidence>
<dbReference type="GO" id="GO:0000156">
    <property type="term" value="F:phosphorelay response regulator activity"/>
    <property type="evidence" value="ECO:0007669"/>
    <property type="project" value="TreeGrafter"/>
</dbReference>
<dbReference type="PROSITE" id="PS50109">
    <property type="entry name" value="HIS_KIN"/>
    <property type="match status" value="1"/>
</dbReference>
<dbReference type="Pfam" id="PF02518">
    <property type="entry name" value="HATPase_c"/>
    <property type="match status" value="1"/>
</dbReference>
<sequence>MHKYILNLYVFYIMHCSCVRENPNLINRSANFNAILRCLVLASILLLLVPTALADNPGTIIKVGVFQSEPLVIIEQRGEVTGPYAYILETIAENEEWELNYIQGSWEENLERLENNEIDILIAVPYSPVSDERYTLTSEGITTIWGIAYTHKGSGISSIKDLRGKRIAVDGSDMFYTDLNASLTSTNTNYQFVEVDSYREVLELVDQKQADVGIVSNLYGDTFEDEYAISRMSLVIAPTEMVFALPKNASIQMVETIDLSVKELKEDAGYISYFPQNSQLTHINTWESPTWLTLTVGIGGGLLLLFIILSFVLKNKVETKTSELNSKNQELEVQVRERLAAEKKLKLYFAQLKHSNELKDLFTDILRHDLINPATVIKGYVEYLLEDEENVQRTTALKAIERNNLKLIEMIENAANLAKLESVEELSFEEMDIGNIIEEVVQNLQPRADEKQIKIEFRPGGDYPAKVNKIIEEVFSNLIANSIKYSSEGTIIEVVVSRWNNNGWKVSIIDEGEGISDHDKPLIFNRFERAGKLNIKGSGLGLAIVKRIVELHEGDVGVKDKPSGKGSVFWVTFHQ</sequence>
<dbReference type="AlphaFoldDB" id="A0A4E0PXU1"/>
<dbReference type="Proteomes" id="UP000297295">
    <property type="component" value="Unassembled WGS sequence"/>
</dbReference>
<evidence type="ECO:0000256" key="7">
    <source>
        <dbReference type="ARBA" id="ARBA00022840"/>
    </source>
</evidence>
<comment type="catalytic activity">
    <reaction evidence="1">
        <text>ATP + protein L-histidine = ADP + protein N-phospho-L-histidine.</text>
        <dbReference type="EC" id="2.7.13.3"/>
    </reaction>
</comment>
<evidence type="ECO:0000259" key="10">
    <source>
        <dbReference type="PROSITE" id="PS50109"/>
    </source>
</evidence>
<evidence type="ECO:0000256" key="1">
    <source>
        <dbReference type="ARBA" id="ARBA00000085"/>
    </source>
</evidence>
<dbReference type="SUPFAM" id="SSF55874">
    <property type="entry name" value="ATPase domain of HSP90 chaperone/DNA topoisomerase II/histidine kinase"/>
    <property type="match status" value="1"/>
</dbReference>
<dbReference type="InterPro" id="IPR050351">
    <property type="entry name" value="BphY/WalK/GraS-like"/>
</dbReference>
<keyword evidence="9" id="KW-0472">Membrane</keyword>
<dbReference type="InterPro" id="IPR003594">
    <property type="entry name" value="HATPase_dom"/>
</dbReference>
<dbReference type="Pfam" id="PF12974">
    <property type="entry name" value="Phosphonate-bd"/>
    <property type="match status" value="1"/>
</dbReference>
<dbReference type="InterPro" id="IPR003661">
    <property type="entry name" value="HisK_dim/P_dom"/>
</dbReference>
<dbReference type="InterPro" id="IPR001638">
    <property type="entry name" value="Solute-binding_3/MltF_N"/>
</dbReference>
<dbReference type="Gene3D" id="1.10.287.130">
    <property type="match status" value="1"/>
</dbReference>
<dbReference type="EC" id="2.7.13.3" evidence="2"/>
<dbReference type="EMBL" id="PGGK01000004">
    <property type="protein sequence ID" value="TGC09640.1"/>
    <property type="molecule type" value="Genomic_DNA"/>
</dbReference>
<keyword evidence="8" id="KW-0902">Two-component regulatory system</keyword>
<dbReference type="SMART" id="SM00388">
    <property type="entry name" value="HisKA"/>
    <property type="match status" value="1"/>
</dbReference>
<name>A0A4E0PXU1_9EURY</name>
<proteinExistence type="predicted"/>
<dbReference type="InterPro" id="IPR005467">
    <property type="entry name" value="His_kinase_dom"/>
</dbReference>
<dbReference type="GO" id="GO:0000155">
    <property type="term" value="F:phosphorelay sensor kinase activity"/>
    <property type="evidence" value="ECO:0007669"/>
    <property type="project" value="InterPro"/>
</dbReference>
<dbReference type="SUPFAM" id="SSF47384">
    <property type="entry name" value="Homodimeric domain of signal transducing histidine kinase"/>
    <property type="match status" value="1"/>
</dbReference>
<evidence type="ECO:0000256" key="5">
    <source>
        <dbReference type="ARBA" id="ARBA00022741"/>
    </source>
</evidence>
<gene>
    <name evidence="11" type="ORF">CUN85_04550</name>
</gene>
<evidence type="ECO:0000313" key="12">
    <source>
        <dbReference type="Proteomes" id="UP000297295"/>
    </source>
</evidence>
<comment type="caution">
    <text evidence="11">The sequence shown here is derived from an EMBL/GenBank/DDBJ whole genome shotgun (WGS) entry which is preliminary data.</text>
</comment>
<feature type="domain" description="Histidine kinase" evidence="10">
    <location>
        <begin position="365"/>
        <end position="575"/>
    </location>
</feature>
<keyword evidence="7" id="KW-0067">ATP-binding</keyword>
<keyword evidence="9" id="KW-1133">Transmembrane helix</keyword>
<dbReference type="PRINTS" id="PR00344">
    <property type="entry name" value="BCTRLSENSOR"/>
</dbReference>
<dbReference type="PANTHER" id="PTHR42878">
    <property type="entry name" value="TWO-COMPONENT HISTIDINE KINASE"/>
    <property type="match status" value="1"/>
</dbReference>
<keyword evidence="5" id="KW-0547">Nucleotide-binding</keyword>
<keyword evidence="3" id="KW-0597">Phosphoprotein</keyword>
<dbReference type="SMART" id="SM00387">
    <property type="entry name" value="HATPase_c"/>
    <property type="match status" value="1"/>
</dbReference>
<dbReference type="InterPro" id="IPR036097">
    <property type="entry name" value="HisK_dim/P_sf"/>
</dbReference>
<evidence type="ECO:0000256" key="9">
    <source>
        <dbReference type="SAM" id="Phobius"/>
    </source>
</evidence>
<organism evidence="11 12">
    <name type="scientific">Methanolobus halotolerans</name>
    <dbReference type="NCBI Taxonomy" id="2052935"/>
    <lineage>
        <taxon>Archaea</taxon>
        <taxon>Methanobacteriati</taxon>
        <taxon>Methanobacteriota</taxon>
        <taxon>Stenosarchaea group</taxon>
        <taxon>Methanomicrobia</taxon>
        <taxon>Methanosarcinales</taxon>
        <taxon>Methanosarcinaceae</taxon>
        <taxon>Methanolobus</taxon>
    </lineage>
</organism>
<evidence type="ECO:0000256" key="6">
    <source>
        <dbReference type="ARBA" id="ARBA00022777"/>
    </source>
</evidence>
<dbReference type="GO" id="GO:0007234">
    <property type="term" value="P:osmosensory signaling via phosphorelay pathway"/>
    <property type="evidence" value="ECO:0007669"/>
    <property type="project" value="TreeGrafter"/>
</dbReference>
<dbReference type="PANTHER" id="PTHR42878:SF7">
    <property type="entry name" value="SENSOR HISTIDINE KINASE GLRK"/>
    <property type="match status" value="1"/>
</dbReference>
<reference evidence="11 12" key="1">
    <citation type="submission" date="2017-11" db="EMBL/GenBank/DDBJ databases">
        <title>Isolation and Characterization of Methanogenic Archaea from Saline Meromictic Lake at Siberia.</title>
        <authorList>
            <person name="Shen Y."/>
            <person name="Huang H.-H."/>
            <person name="Lai M.-C."/>
            <person name="Chen S.-C."/>
        </authorList>
    </citation>
    <scope>NUCLEOTIDE SEQUENCE [LARGE SCALE GENOMIC DNA]</scope>
    <source>
        <strain evidence="11 12">SY-01</strain>
    </source>
</reference>
<dbReference type="Gene3D" id="3.30.565.10">
    <property type="entry name" value="Histidine kinase-like ATPase, C-terminal domain"/>
    <property type="match status" value="1"/>
</dbReference>
<evidence type="ECO:0000313" key="11">
    <source>
        <dbReference type="EMBL" id="TGC09640.1"/>
    </source>
</evidence>
<keyword evidence="4" id="KW-0808">Transferase</keyword>
<dbReference type="SUPFAM" id="SSF53850">
    <property type="entry name" value="Periplasmic binding protein-like II"/>
    <property type="match status" value="1"/>
</dbReference>
<dbReference type="GO" id="GO:0030295">
    <property type="term" value="F:protein kinase activator activity"/>
    <property type="evidence" value="ECO:0007669"/>
    <property type="project" value="TreeGrafter"/>
</dbReference>
<evidence type="ECO:0000256" key="2">
    <source>
        <dbReference type="ARBA" id="ARBA00012438"/>
    </source>
</evidence>
<dbReference type="SMART" id="SM00062">
    <property type="entry name" value="PBPb"/>
    <property type="match status" value="1"/>
</dbReference>
<keyword evidence="6" id="KW-0418">Kinase</keyword>
<dbReference type="InterPro" id="IPR004358">
    <property type="entry name" value="Sig_transdc_His_kin-like_C"/>
</dbReference>